<feature type="signal peptide" evidence="1">
    <location>
        <begin position="1"/>
        <end position="22"/>
    </location>
</feature>
<dbReference type="GO" id="GO:0016788">
    <property type="term" value="F:hydrolase activity, acting on ester bonds"/>
    <property type="evidence" value="ECO:0007669"/>
    <property type="project" value="UniProtKB-ARBA"/>
</dbReference>
<evidence type="ECO:0008006" key="4">
    <source>
        <dbReference type="Google" id="ProtNLM"/>
    </source>
</evidence>
<evidence type="ECO:0000313" key="3">
    <source>
        <dbReference type="Proteomes" id="UP000552683"/>
    </source>
</evidence>
<sequence length="278" mass="31081">MSKFKFFTTVILSALLAGCASTPTKTSMLTPYEAVSKEESLREIPTSAIFIGNSFFYFNNGIHRYVNDLAKKSGINFRSTMVTISGAGLDWHDVNSYFRPNAIASYSTSNDGKNTLKFRDKSEKLFEVAIMQDNSQGPVHPGLKPIFEKEVDKNCKIVSKHGVKPILFMSWAYEGEPWMTKELENGYVNAAARNNAIVIPAALAFEKVTKERPDIKLRIGDKRHPTIEGTYLAACTVYATLFKRSAQGIKNNAGLNEETATYLQKAAWEVVSDFYELK</sequence>
<keyword evidence="1" id="KW-0732">Signal</keyword>
<dbReference type="InterPro" id="IPR036514">
    <property type="entry name" value="SGNH_hydro_sf"/>
</dbReference>
<dbReference type="Proteomes" id="UP000552683">
    <property type="component" value="Unassembled WGS sequence"/>
</dbReference>
<dbReference type="RefSeq" id="WP_185898070.1">
    <property type="nucleotide sequence ID" value="NZ_JACLZK010000001.1"/>
</dbReference>
<organism evidence="2 3">
    <name type="scientific">Campylobacter massiliensis</name>
    <dbReference type="NCBI Taxonomy" id="2762557"/>
    <lineage>
        <taxon>Bacteria</taxon>
        <taxon>Pseudomonadati</taxon>
        <taxon>Campylobacterota</taxon>
        <taxon>Epsilonproteobacteria</taxon>
        <taxon>Campylobacterales</taxon>
        <taxon>Campylobacteraceae</taxon>
        <taxon>Campylobacter</taxon>
    </lineage>
</organism>
<dbReference type="AlphaFoldDB" id="A0A842J6Q6"/>
<evidence type="ECO:0000256" key="1">
    <source>
        <dbReference type="SAM" id="SignalP"/>
    </source>
</evidence>
<comment type="caution">
    <text evidence="2">The sequence shown here is derived from an EMBL/GenBank/DDBJ whole genome shotgun (WGS) entry which is preliminary data.</text>
</comment>
<dbReference type="Gene3D" id="3.40.50.1110">
    <property type="entry name" value="SGNH hydrolase"/>
    <property type="match status" value="1"/>
</dbReference>
<protein>
    <recommendedName>
        <fullName evidence="4">SGNH/GDSL hydrolase family protein</fullName>
    </recommendedName>
</protein>
<dbReference type="SUPFAM" id="SSF52266">
    <property type="entry name" value="SGNH hydrolase"/>
    <property type="match status" value="1"/>
</dbReference>
<gene>
    <name evidence="2" type="ORF">H7R39_04080</name>
</gene>
<accession>A0A842J6Q6</accession>
<reference evidence="2 3" key="1">
    <citation type="submission" date="2020-08" db="EMBL/GenBank/DDBJ databases">
        <title>Complete genome and description of Campylobacter massiliensis Marseille-Q3452 sp. nov.</title>
        <authorList>
            <person name="Antezack A."/>
        </authorList>
    </citation>
    <scope>NUCLEOTIDE SEQUENCE [LARGE SCALE GENOMIC DNA]</scope>
    <source>
        <strain evidence="2 3">Marseille-Q3452</strain>
    </source>
</reference>
<evidence type="ECO:0000313" key="2">
    <source>
        <dbReference type="EMBL" id="MBC2882450.1"/>
    </source>
</evidence>
<keyword evidence="3" id="KW-1185">Reference proteome</keyword>
<proteinExistence type="predicted"/>
<feature type="chain" id="PRO_5032483227" description="SGNH/GDSL hydrolase family protein" evidence="1">
    <location>
        <begin position="23"/>
        <end position="278"/>
    </location>
</feature>
<name>A0A842J6Q6_9BACT</name>
<dbReference type="PROSITE" id="PS51257">
    <property type="entry name" value="PROKAR_LIPOPROTEIN"/>
    <property type="match status" value="1"/>
</dbReference>
<dbReference type="EMBL" id="JACLZK010000001">
    <property type="protein sequence ID" value="MBC2882450.1"/>
    <property type="molecule type" value="Genomic_DNA"/>
</dbReference>